<dbReference type="HOGENOM" id="CLU_019279_2_7_1"/>
<dbReference type="CDD" id="cd14016">
    <property type="entry name" value="STKc_CK1"/>
    <property type="match status" value="1"/>
</dbReference>
<dbReference type="Proteomes" id="UP000009168">
    <property type="component" value="Unassembled WGS sequence"/>
</dbReference>
<dbReference type="PROSITE" id="PS00108">
    <property type="entry name" value="PROTEIN_KINASE_ST"/>
    <property type="match status" value="1"/>
</dbReference>
<evidence type="ECO:0000313" key="5">
    <source>
        <dbReference type="Proteomes" id="UP000009168"/>
    </source>
</evidence>
<dbReference type="OrthoDB" id="5800476at2759"/>
<dbReference type="KEGG" id="tet:TTHERM_01044590"/>
<dbReference type="PROSITE" id="PS50011">
    <property type="entry name" value="PROTEIN_KINASE_DOM"/>
    <property type="match status" value="1"/>
</dbReference>
<dbReference type="Pfam" id="PF00069">
    <property type="entry name" value="Pkinase"/>
    <property type="match status" value="1"/>
</dbReference>
<dbReference type="SUPFAM" id="SSF56112">
    <property type="entry name" value="Protein kinase-like (PK-like)"/>
    <property type="match status" value="1"/>
</dbReference>
<reference evidence="5" key="1">
    <citation type="journal article" date="2006" name="PLoS Biol.">
        <title>Macronuclear genome sequence of the ciliate Tetrahymena thermophila, a model eukaryote.</title>
        <authorList>
            <person name="Eisen J.A."/>
            <person name="Coyne R.S."/>
            <person name="Wu M."/>
            <person name="Wu D."/>
            <person name="Thiagarajan M."/>
            <person name="Wortman J.R."/>
            <person name="Badger J.H."/>
            <person name="Ren Q."/>
            <person name="Amedeo P."/>
            <person name="Jones K.M."/>
            <person name="Tallon L.J."/>
            <person name="Delcher A.L."/>
            <person name="Salzberg S.L."/>
            <person name="Silva J.C."/>
            <person name="Haas B.J."/>
            <person name="Majoros W.H."/>
            <person name="Farzad M."/>
            <person name="Carlton J.M."/>
            <person name="Smith R.K. Jr."/>
            <person name="Garg J."/>
            <person name="Pearlman R.E."/>
            <person name="Karrer K.M."/>
            <person name="Sun L."/>
            <person name="Manning G."/>
            <person name="Elde N.C."/>
            <person name="Turkewitz A.P."/>
            <person name="Asai D.J."/>
            <person name="Wilkes D.E."/>
            <person name="Wang Y."/>
            <person name="Cai H."/>
            <person name="Collins K."/>
            <person name="Stewart B.A."/>
            <person name="Lee S.R."/>
            <person name="Wilamowska K."/>
            <person name="Weinberg Z."/>
            <person name="Ruzzo W.L."/>
            <person name="Wloga D."/>
            <person name="Gaertig J."/>
            <person name="Frankel J."/>
            <person name="Tsao C.-C."/>
            <person name="Gorovsky M.A."/>
            <person name="Keeling P.J."/>
            <person name="Waller R.F."/>
            <person name="Patron N.J."/>
            <person name="Cherry J.M."/>
            <person name="Stover N.A."/>
            <person name="Krieger C.J."/>
            <person name="del Toro C."/>
            <person name="Ryder H.F."/>
            <person name="Williamson S.C."/>
            <person name="Barbeau R.A."/>
            <person name="Hamilton E.P."/>
            <person name="Orias E."/>
        </authorList>
    </citation>
    <scope>NUCLEOTIDE SEQUENCE [LARGE SCALE GENOMIC DNA]</scope>
    <source>
        <strain evidence="5">SB210</strain>
    </source>
</reference>
<evidence type="ECO:0000256" key="1">
    <source>
        <dbReference type="ARBA" id="ARBA00012513"/>
    </source>
</evidence>
<protein>
    <recommendedName>
        <fullName evidence="2">Casein kinase I</fullName>
        <ecNumber evidence="1">2.7.11.1</ecNumber>
    </recommendedName>
</protein>
<dbReference type="InterPro" id="IPR050235">
    <property type="entry name" value="CK1_Ser-Thr_kinase"/>
</dbReference>
<organism evidence="4 5">
    <name type="scientific">Tetrahymena thermophila (strain SB210)</name>
    <dbReference type="NCBI Taxonomy" id="312017"/>
    <lineage>
        <taxon>Eukaryota</taxon>
        <taxon>Sar</taxon>
        <taxon>Alveolata</taxon>
        <taxon>Ciliophora</taxon>
        <taxon>Intramacronucleata</taxon>
        <taxon>Oligohymenophorea</taxon>
        <taxon>Hymenostomatida</taxon>
        <taxon>Tetrahymenina</taxon>
        <taxon>Tetrahymenidae</taxon>
        <taxon>Tetrahymena</taxon>
    </lineage>
</organism>
<dbReference type="AlphaFoldDB" id="Q22CG0"/>
<keyword evidence="5" id="KW-1185">Reference proteome</keyword>
<dbReference type="STRING" id="312017.Q22CG0"/>
<keyword evidence="4" id="KW-0418">Kinase</keyword>
<dbReference type="InterPro" id="IPR011009">
    <property type="entry name" value="Kinase-like_dom_sf"/>
</dbReference>
<name>Q22CG0_TETTS</name>
<dbReference type="GO" id="GO:0005524">
    <property type="term" value="F:ATP binding"/>
    <property type="evidence" value="ECO:0007669"/>
    <property type="project" value="InterPro"/>
</dbReference>
<evidence type="ECO:0000313" key="4">
    <source>
        <dbReference type="EMBL" id="EAR82969.2"/>
    </source>
</evidence>
<sequence length="530" mass="62482">MHNNIISENNPAFKKEKDDTIWQKWIGQVVCRHYEILEKLDQGSFGYVFKARRQKDPNNKHINSQGDDLYAVKIEDNTSKNQDTLTKEAKILYDLKAEKGFTRMYYYIKNDKINIMVTTLLDKSLDKLFNICKKKFTLKTVLMIADQMLTRLQHFHSRGYVHRDIKPDNFMIGRGVEKNQIFLIDFGLSKSYLKKNGAHIDFSEKVGLVGTTRYTSVQSHLGMEQSRRDDLESLGYTLIFFLKGTLPWMNLKSRNKSEHQKLISQVKMKTPLLELCKDLPVEFNKYMTYVKSLGFFDEPNYNYLKKLFRTLFLKENFQYDDKFDWIKDEPNCANDKRNMFEKFKSVNPMPAIKIENNFIDNYHREDSPKNQEVDNYPQESKINNNTLEVGFKRKNTRKSTQEYIKKVELQIKDEDEESYKEELADNVNDLSNQISKVARLHAEVESSDYDQNRNTSNTINSNNLAKKFANCDKTSTTEMNDFEFDLGDDVVAEEDETHVVDKMVRTLAQVQMRIKRFKQLQKKRSTSYNH</sequence>
<dbReference type="eggNOG" id="KOG1164">
    <property type="taxonomic scope" value="Eukaryota"/>
</dbReference>
<proteinExistence type="predicted"/>
<dbReference type="InParanoid" id="Q22CG0"/>
<keyword evidence="4" id="KW-0808">Transferase</keyword>
<dbReference type="PANTHER" id="PTHR11909">
    <property type="entry name" value="CASEIN KINASE-RELATED"/>
    <property type="match status" value="1"/>
</dbReference>
<evidence type="ECO:0000256" key="2">
    <source>
        <dbReference type="ARBA" id="ARBA00023860"/>
    </source>
</evidence>
<dbReference type="InterPro" id="IPR008271">
    <property type="entry name" value="Ser/Thr_kinase_AS"/>
</dbReference>
<dbReference type="InterPro" id="IPR000719">
    <property type="entry name" value="Prot_kinase_dom"/>
</dbReference>
<evidence type="ECO:0000259" key="3">
    <source>
        <dbReference type="PROSITE" id="PS50011"/>
    </source>
</evidence>
<dbReference type="SMART" id="SM00220">
    <property type="entry name" value="S_TKc"/>
    <property type="match status" value="1"/>
</dbReference>
<gene>
    <name evidence="4" type="ORF">TTHERM_01044590</name>
</gene>
<accession>Q22CG0</accession>
<dbReference type="GeneID" id="7842168"/>
<dbReference type="OMA" id="EPNCAND"/>
<dbReference type="RefSeq" id="XP_001030632.2">
    <property type="nucleotide sequence ID" value="XM_001030632.3"/>
</dbReference>
<dbReference type="EMBL" id="GG662530">
    <property type="protein sequence ID" value="EAR82969.2"/>
    <property type="molecule type" value="Genomic_DNA"/>
</dbReference>
<dbReference type="EC" id="2.7.11.1" evidence="1"/>
<dbReference type="Gene3D" id="1.10.510.10">
    <property type="entry name" value="Transferase(Phosphotransferase) domain 1"/>
    <property type="match status" value="1"/>
</dbReference>
<feature type="domain" description="Protein kinase" evidence="3">
    <location>
        <begin position="34"/>
        <end position="313"/>
    </location>
</feature>
<dbReference type="GO" id="GO:0004674">
    <property type="term" value="F:protein serine/threonine kinase activity"/>
    <property type="evidence" value="ECO:0007669"/>
    <property type="project" value="UniProtKB-EC"/>
</dbReference>